<dbReference type="GO" id="GO:0005506">
    <property type="term" value="F:iron ion binding"/>
    <property type="evidence" value="ECO:0007669"/>
    <property type="project" value="InterPro"/>
</dbReference>
<dbReference type="EMBL" id="JAUIRO010000004">
    <property type="protein sequence ID" value="KAK0718048.1"/>
    <property type="molecule type" value="Genomic_DNA"/>
</dbReference>
<dbReference type="PANTHER" id="PTHR24305:SF222">
    <property type="entry name" value="CYTOCHROME P450 MONOOXYGENASE STCS"/>
    <property type="match status" value="1"/>
</dbReference>
<evidence type="ECO:0000256" key="1">
    <source>
        <dbReference type="ARBA" id="ARBA00022617"/>
    </source>
</evidence>
<proteinExistence type="predicted"/>
<keyword evidence="2" id="KW-0479">Metal-binding</keyword>
<dbReference type="GeneID" id="85328742"/>
<sequence>MLVPLLAAAAALLLAVLYRRLHYMRFQQYAHFPQHAPSLLLGHLGVVDAFIRKEPPRGHADVAFTAMHEALGRPAVLLVDLRPVSSCMVIVCSHEVAEQVLRPTDRWPHTPPRGPEFWESMKPLTGPTSILAAHGEQWRALRKRFNPGFAPQHLVTLLPAILDKVSLCLGQLDTHARAGEDFSLQHMATNLTLDITGRVVLDFDMDAQTAAPTPFMRDFRALVETYTSDHLDIPWWCTPRTQLRRRQLSKRIWTTLRAMVRARHADAHGLRDIKTLTPELVDAMYELARTPRALAAVRAELDELFGADATPAAVRDRLLAPGGDELVHRIAYTFAVLKETLWLWPPESTMRMTRPGDGWAVRDPGTGEMLNLDGLLVYQLVPII</sequence>
<dbReference type="Proteomes" id="UP001172101">
    <property type="component" value="Unassembled WGS sequence"/>
</dbReference>
<evidence type="ECO:0000256" key="2">
    <source>
        <dbReference type="ARBA" id="ARBA00022723"/>
    </source>
</evidence>
<dbReference type="RefSeq" id="XP_060296841.1">
    <property type="nucleotide sequence ID" value="XM_060445472.1"/>
</dbReference>
<dbReference type="Gene3D" id="1.10.630.10">
    <property type="entry name" value="Cytochrome P450"/>
    <property type="match status" value="2"/>
</dbReference>
<gene>
    <name evidence="4" type="ORF">B0T26DRAFT_752029</name>
</gene>
<protein>
    <submittedName>
        <fullName evidence="4">Cytochrome P450</fullName>
    </submittedName>
</protein>
<evidence type="ECO:0000256" key="3">
    <source>
        <dbReference type="ARBA" id="ARBA00023004"/>
    </source>
</evidence>
<dbReference type="GO" id="GO:0020037">
    <property type="term" value="F:heme binding"/>
    <property type="evidence" value="ECO:0007669"/>
    <property type="project" value="InterPro"/>
</dbReference>
<dbReference type="SUPFAM" id="SSF48264">
    <property type="entry name" value="Cytochrome P450"/>
    <property type="match status" value="1"/>
</dbReference>
<keyword evidence="1" id="KW-0349">Heme</keyword>
<dbReference type="InterPro" id="IPR050121">
    <property type="entry name" value="Cytochrome_P450_monoxygenase"/>
</dbReference>
<comment type="caution">
    <text evidence="4">The sequence shown here is derived from an EMBL/GenBank/DDBJ whole genome shotgun (WGS) entry which is preliminary data.</text>
</comment>
<reference evidence="4" key="1">
    <citation type="submission" date="2023-06" db="EMBL/GenBank/DDBJ databases">
        <title>Genome-scale phylogeny and comparative genomics of the fungal order Sordariales.</title>
        <authorList>
            <consortium name="Lawrence Berkeley National Laboratory"/>
            <person name="Hensen N."/>
            <person name="Bonometti L."/>
            <person name="Westerberg I."/>
            <person name="Brannstrom I.O."/>
            <person name="Guillou S."/>
            <person name="Cros-Aarteil S."/>
            <person name="Calhoun S."/>
            <person name="Haridas S."/>
            <person name="Kuo A."/>
            <person name="Mondo S."/>
            <person name="Pangilinan J."/>
            <person name="Riley R."/>
            <person name="LaButti K."/>
            <person name="Andreopoulos B."/>
            <person name="Lipzen A."/>
            <person name="Chen C."/>
            <person name="Yanf M."/>
            <person name="Daum C."/>
            <person name="Ng V."/>
            <person name="Clum A."/>
            <person name="Steindorff A."/>
            <person name="Ohm R."/>
            <person name="Martin F."/>
            <person name="Silar P."/>
            <person name="Natvig D."/>
            <person name="Lalanne C."/>
            <person name="Gautier V."/>
            <person name="Ament-velasquez S.L."/>
            <person name="Kruys A."/>
            <person name="Hutchinson M.I."/>
            <person name="Powell A.J."/>
            <person name="Barry K."/>
            <person name="Miller A.N."/>
            <person name="Grigoriev I.V."/>
            <person name="Debuchy R."/>
            <person name="Gladieux P."/>
            <person name="Thoren M.H."/>
            <person name="Johannesson H."/>
        </authorList>
    </citation>
    <scope>NUCLEOTIDE SEQUENCE</scope>
    <source>
        <strain evidence="4">SMH2392-1A</strain>
    </source>
</reference>
<accession>A0AA40ALH3</accession>
<evidence type="ECO:0000313" key="4">
    <source>
        <dbReference type="EMBL" id="KAK0718048.1"/>
    </source>
</evidence>
<dbReference type="Pfam" id="PF00067">
    <property type="entry name" value="p450"/>
    <property type="match status" value="1"/>
</dbReference>
<dbReference type="InterPro" id="IPR036396">
    <property type="entry name" value="Cyt_P450_sf"/>
</dbReference>
<dbReference type="InterPro" id="IPR001128">
    <property type="entry name" value="Cyt_P450"/>
</dbReference>
<dbReference type="GO" id="GO:0016705">
    <property type="term" value="F:oxidoreductase activity, acting on paired donors, with incorporation or reduction of molecular oxygen"/>
    <property type="evidence" value="ECO:0007669"/>
    <property type="project" value="InterPro"/>
</dbReference>
<dbReference type="GO" id="GO:0004497">
    <property type="term" value="F:monooxygenase activity"/>
    <property type="evidence" value="ECO:0007669"/>
    <property type="project" value="InterPro"/>
</dbReference>
<name>A0AA40ALH3_9PEZI</name>
<evidence type="ECO:0000313" key="5">
    <source>
        <dbReference type="Proteomes" id="UP001172101"/>
    </source>
</evidence>
<keyword evidence="5" id="KW-1185">Reference proteome</keyword>
<dbReference type="PANTHER" id="PTHR24305">
    <property type="entry name" value="CYTOCHROME P450"/>
    <property type="match status" value="1"/>
</dbReference>
<dbReference type="AlphaFoldDB" id="A0AA40ALH3"/>
<organism evidence="4 5">
    <name type="scientific">Lasiosphaeria miniovina</name>
    <dbReference type="NCBI Taxonomy" id="1954250"/>
    <lineage>
        <taxon>Eukaryota</taxon>
        <taxon>Fungi</taxon>
        <taxon>Dikarya</taxon>
        <taxon>Ascomycota</taxon>
        <taxon>Pezizomycotina</taxon>
        <taxon>Sordariomycetes</taxon>
        <taxon>Sordariomycetidae</taxon>
        <taxon>Sordariales</taxon>
        <taxon>Lasiosphaeriaceae</taxon>
        <taxon>Lasiosphaeria</taxon>
    </lineage>
</organism>
<keyword evidence="3" id="KW-0408">Iron</keyword>